<sequence length="227" mass="25127">MARTAAMPMPMPQITHIVLVRHGETDWNRERRLQGQLDVPLNAQGREQAAQLGRALAREPFDAIYASDLSRARETAQALAGEVGKAVRDDTGLRERCYGGFEGLTYAEVAERHPAEFEAWQSRVPEFAPPGGGETLAGFHARAVDAALRLIRRHPGERIALVSHGGVLDCLYRHANAMTLTEPRQHALRNASINRLSSDGHQLTVLQWGDVAHLDLLVLDEVDRRVP</sequence>
<dbReference type="EMBL" id="LN899825">
    <property type="protein sequence ID" value="CUV35686.1"/>
    <property type="molecule type" value="Genomic_DNA"/>
</dbReference>
<name>A0A0K1ZNE5_RALSL</name>
<dbReference type="InterPro" id="IPR029033">
    <property type="entry name" value="His_PPase_superfam"/>
</dbReference>
<dbReference type="EMBL" id="CP025741">
    <property type="protein sequence ID" value="AYA47608.1"/>
    <property type="molecule type" value="Genomic_DNA"/>
</dbReference>
<reference evidence="3" key="2">
    <citation type="submission" date="2018-01" db="EMBL/GenBank/DDBJ databases">
        <title>Ralstonia pseudosolanacearum P824 infects blueberry.</title>
        <authorList>
            <person name="Bocsanczy A.M."/>
            <person name="Norman D.J."/>
        </authorList>
    </citation>
    <scope>NUCLEOTIDE SEQUENCE</scope>
    <source>
        <strain evidence="3">P824</strain>
    </source>
</reference>
<reference evidence="5" key="1">
    <citation type="submission" date="2015-10" db="EMBL/GenBank/DDBJ databases">
        <authorList>
            <person name="Gilbert D.G."/>
        </authorList>
    </citation>
    <scope>NUCLEOTIDE SEQUENCE</scope>
    <source>
        <strain evidence="5">Phyl III-seqv23</strain>
    </source>
</reference>
<dbReference type="PROSITE" id="PS00175">
    <property type="entry name" value="PG_MUTASE"/>
    <property type="match status" value="1"/>
</dbReference>
<dbReference type="PANTHER" id="PTHR48100">
    <property type="entry name" value="BROAD-SPECIFICITY PHOSPHATASE YOR283W-RELATED"/>
    <property type="match status" value="1"/>
</dbReference>
<dbReference type="EMBL" id="LN899820">
    <property type="protein sequence ID" value="CUV55609.1"/>
    <property type="molecule type" value="Genomic_DNA"/>
</dbReference>
<dbReference type="PATRIC" id="fig|305.107.peg.2075"/>
<evidence type="ECO:0000313" key="6">
    <source>
        <dbReference type="EMBL" id="CUV29676.1"/>
    </source>
</evidence>
<dbReference type="InterPro" id="IPR001345">
    <property type="entry name" value="PG/BPGM_mutase_AS"/>
</dbReference>
<evidence type="ECO:0000313" key="7">
    <source>
        <dbReference type="EMBL" id="CUV35686.1"/>
    </source>
</evidence>
<dbReference type="EMBL" id="LN899824">
    <property type="protein sequence ID" value="CUV29676.1"/>
    <property type="molecule type" value="Genomic_DNA"/>
</dbReference>
<dbReference type="EC" id="5.4.2.-" evidence="5"/>
<keyword evidence="5" id="KW-0413">Isomerase</keyword>
<evidence type="ECO:0000313" key="9">
    <source>
        <dbReference type="EMBL" id="CUV43442.1"/>
    </source>
</evidence>
<dbReference type="EMBL" id="LN899821">
    <property type="protein sequence ID" value="CUV17725.1"/>
    <property type="molecule type" value="Genomic_DNA"/>
</dbReference>
<evidence type="ECO:0000313" key="13">
    <source>
        <dbReference type="Proteomes" id="UP000262427"/>
    </source>
</evidence>
<evidence type="ECO:0000313" key="12">
    <source>
        <dbReference type="EMBL" id="UZF14418.1"/>
    </source>
</evidence>
<dbReference type="InterPro" id="IPR050275">
    <property type="entry name" value="PGM_Phosphatase"/>
</dbReference>
<dbReference type="Gene3D" id="3.40.50.1240">
    <property type="entry name" value="Phosphoglycerate mutase-like"/>
    <property type="match status" value="1"/>
</dbReference>
<proteinExistence type="predicted"/>
<dbReference type="AlphaFoldDB" id="A0A0K1ZNE5"/>
<evidence type="ECO:0000313" key="11">
    <source>
        <dbReference type="EMBL" id="CUV59917.1"/>
    </source>
</evidence>
<dbReference type="SMART" id="SM00855">
    <property type="entry name" value="PGAM"/>
    <property type="match status" value="1"/>
</dbReference>
<evidence type="ECO:0000313" key="10">
    <source>
        <dbReference type="EMBL" id="CUV55609.1"/>
    </source>
</evidence>
<dbReference type="EMBL" id="LN899826">
    <property type="protein sequence ID" value="CUV39281.1"/>
    <property type="molecule type" value="Genomic_DNA"/>
</dbReference>
<evidence type="ECO:0000256" key="2">
    <source>
        <dbReference type="PIRSR" id="PIRSR613078-2"/>
    </source>
</evidence>
<dbReference type="EMBL" id="LN899822">
    <property type="protein sequence ID" value="CUV59917.1"/>
    <property type="molecule type" value="Genomic_DNA"/>
</dbReference>
<gene>
    <name evidence="5" type="primary">gpmB</name>
    <name evidence="12" type="ORF">LH706_15630</name>
    <name evidence="4" type="ORF">PSS4_v1_380004</name>
    <name evidence="11" type="ORF">RD1301_v1_630024</name>
    <name evidence="3" type="ORF">RSP824_14680</name>
    <name evidence="5" type="ORF">RUN1744_v1_2360002</name>
    <name evidence="6" type="ORF">RUN1985_v1_490025</name>
    <name evidence="10" type="ORF">RUN215_v1_510116</name>
    <name evidence="7" type="ORF">TD1301_v1_1570023</name>
    <name evidence="8" type="ORF">TF3108_v1_250046</name>
    <name evidence="9" type="ORF">TO10_v1_60025</name>
</gene>
<evidence type="ECO:0000256" key="1">
    <source>
        <dbReference type="PIRSR" id="PIRSR613078-1"/>
    </source>
</evidence>
<evidence type="ECO:0000313" key="3">
    <source>
        <dbReference type="EMBL" id="AYA47608.1"/>
    </source>
</evidence>
<dbReference type="GO" id="GO:0016791">
    <property type="term" value="F:phosphatase activity"/>
    <property type="evidence" value="ECO:0007669"/>
    <property type="project" value="TreeGrafter"/>
</dbReference>
<dbReference type="PANTHER" id="PTHR48100:SF44">
    <property type="entry name" value="PHOSPHATASE C1620.13-RELATED"/>
    <property type="match status" value="1"/>
</dbReference>
<reference evidence="12" key="4">
    <citation type="submission" date="2021-10" db="EMBL/GenBank/DDBJ databases">
        <title>Complete genome sequences of five Ralstonia solancearum strains isolated from sunflower.</title>
        <authorList>
            <person name="She X."/>
            <person name="He Z."/>
        </authorList>
    </citation>
    <scope>NUCLEOTIDE SEQUENCE</scope>
    <source>
        <strain evidence="12">RS638</strain>
    </source>
</reference>
<feature type="binding site" evidence="2">
    <location>
        <begin position="21"/>
        <end position="28"/>
    </location>
    <ligand>
        <name>substrate</name>
    </ligand>
</feature>
<dbReference type="EMBL" id="CP085043">
    <property type="protein sequence ID" value="UZF14418.1"/>
    <property type="molecule type" value="Genomic_DNA"/>
</dbReference>
<dbReference type="Proteomes" id="UP000262427">
    <property type="component" value="Chromosome CM"/>
</dbReference>
<evidence type="ECO:0000313" key="5">
    <source>
        <dbReference type="EMBL" id="CUV26718.1"/>
    </source>
</evidence>
<organism evidence="5">
    <name type="scientific">Ralstonia solanacearum</name>
    <name type="common">Pseudomonas solanacearum</name>
    <dbReference type="NCBI Taxonomy" id="305"/>
    <lineage>
        <taxon>Bacteria</taxon>
        <taxon>Pseudomonadati</taxon>
        <taxon>Pseudomonadota</taxon>
        <taxon>Betaproteobacteria</taxon>
        <taxon>Burkholderiales</taxon>
        <taxon>Burkholderiaceae</taxon>
        <taxon>Ralstonia</taxon>
        <taxon>Ralstonia solanacearum species complex</taxon>
    </lineage>
</organism>
<dbReference type="EMBL" id="LN899823">
    <property type="protein sequence ID" value="CUV26718.1"/>
    <property type="molecule type" value="Genomic_DNA"/>
</dbReference>
<dbReference type="EMBL" id="LN899827">
    <property type="protein sequence ID" value="CUV43442.1"/>
    <property type="molecule type" value="Genomic_DNA"/>
</dbReference>
<dbReference type="Pfam" id="PF00300">
    <property type="entry name" value="His_Phos_1"/>
    <property type="match status" value="1"/>
</dbReference>
<feature type="active site" description="Tele-phosphohistidine intermediate" evidence="1">
    <location>
        <position position="22"/>
    </location>
</feature>
<feature type="binding site" evidence="2">
    <location>
        <position position="71"/>
    </location>
    <ligand>
        <name>substrate</name>
    </ligand>
</feature>
<dbReference type="InterPro" id="IPR013078">
    <property type="entry name" value="His_Pase_superF_clade-1"/>
</dbReference>
<dbReference type="GO" id="GO:0005829">
    <property type="term" value="C:cytosol"/>
    <property type="evidence" value="ECO:0007669"/>
    <property type="project" value="TreeGrafter"/>
</dbReference>
<dbReference type="GO" id="GO:0016853">
    <property type="term" value="F:isomerase activity"/>
    <property type="evidence" value="ECO:0007669"/>
    <property type="project" value="UniProtKB-KW"/>
</dbReference>
<feature type="binding site" evidence="2">
    <location>
        <begin position="95"/>
        <end position="98"/>
    </location>
    <ligand>
        <name>substrate</name>
    </ligand>
</feature>
<evidence type="ECO:0000313" key="4">
    <source>
        <dbReference type="EMBL" id="CUV17725.1"/>
    </source>
</evidence>
<evidence type="ECO:0000313" key="8">
    <source>
        <dbReference type="EMBL" id="CUV39281.1"/>
    </source>
</evidence>
<dbReference type="SUPFAM" id="SSF53254">
    <property type="entry name" value="Phosphoglycerate mutase-like"/>
    <property type="match status" value="1"/>
</dbReference>
<protein>
    <submittedName>
        <fullName evidence="3">Bifunctional RNase H/acid phosphatase</fullName>
    </submittedName>
    <submittedName>
        <fullName evidence="12">Histidine phosphatase family protein</fullName>
    </submittedName>
    <submittedName>
        <fullName evidence="5">Putative phosphoglycerate mutase 2 protein</fullName>
        <ecNumber evidence="5">5.4.2.-</ecNumber>
    </submittedName>
</protein>
<reference evidence="13" key="3">
    <citation type="submission" date="2018-01" db="EMBL/GenBank/DDBJ databases">
        <title>Raltonia solanacearum P824 infects blueberry.</title>
        <authorList>
            <person name="Bocsanczy A.M."/>
            <person name="Norman D.J."/>
        </authorList>
    </citation>
    <scope>NUCLEOTIDE SEQUENCE [LARGE SCALE GENOMIC DNA]</scope>
    <source>
        <strain evidence="13">P824</strain>
    </source>
</reference>
<feature type="active site" description="Proton donor/acceptor" evidence="1">
    <location>
        <position position="95"/>
    </location>
</feature>
<dbReference type="CDD" id="cd07067">
    <property type="entry name" value="HP_PGM_like"/>
    <property type="match status" value="1"/>
</dbReference>
<accession>A0A0K1ZNE5</accession>